<organism evidence="2 3">
    <name type="scientific">Aspergillus parasiticus</name>
    <dbReference type="NCBI Taxonomy" id="5067"/>
    <lineage>
        <taxon>Eukaryota</taxon>
        <taxon>Fungi</taxon>
        <taxon>Dikarya</taxon>
        <taxon>Ascomycota</taxon>
        <taxon>Pezizomycotina</taxon>
        <taxon>Eurotiomycetes</taxon>
        <taxon>Eurotiomycetidae</taxon>
        <taxon>Eurotiales</taxon>
        <taxon>Aspergillaceae</taxon>
        <taxon>Aspergillus</taxon>
        <taxon>Aspergillus subgen. Circumdati</taxon>
    </lineage>
</organism>
<keyword evidence="1" id="KW-0812">Transmembrane</keyword>
<evidence type="ECO:0000313" key="2">
    <source>
        <dbReference type="EMBL" id="KAB8204743.1"/>
    </source>
</evidence>
<accession>A0A5N6DJQ8</accession>
<evidence type="ECO:0000256" key="1">
    <source>
        <dbReference type="SAM" id="Phobius"/>
    </source>
</evidence>
<reference evidence="2 3" key="1">
    <citation type="submission" date="2019-04" db="EMBL/GenBank/DDBJ databases">
        <title>Fungal friends and foes A comparative genomics study of 23 Aspergillus species from section Flavi.</title>
        <authorList>
            <consortium name="DOE Joint Genome Institute"/>
            <person name="Kjaerbolling I."/>
            <person name="Vesth T.C."/>
            <person name="Frisvad J.C."/>
            <person name="Nybo J.L."/>
            <person name="Theobald S."/>
            <person name="Kildgaard S."/>
            <person name="Petersen T.I."/>
            <person name="Kuo A."/>
            <person name="Sato A."/>
            <person name="Lyhne E.K."/>
            <person name="Kogle M.E."/>
            <person name="Wiebenga A."/>
            <person name="Kun R.S."/>
            <person name="Lubbers R.J."/>
            <person name="Makela M.R."/>
            <person name="Barry K."/>
            <person name="Chovatia M."/>
            <person name="Clum A."/>
            <person name="Daum C."/>
            <person name="Haridas S."/>
            <person name="He G."/>
            <person name="LaButti K."/>
            <person name="Lipzen A."/>
            <person name="Mondo S."/>
            <person name="Pangilinan J."/>
            <person name="Riley R."/>
            <person name="Salamov A."/>
            <person name="Simmons B.A."/>
            <person name="Magnuson J.K."/>
            <person name="Henrissat B."/>
            <person name="Mortensen U.H."/>
            <person name="Larsen T.O."/>
            <person name="De vries R.P."/>
            <person name="Grigoriev I.V."/>
            <person name="Machida M."/>
            <person name="Baker S.E."/>
            <person name="Andersen M.R."/>
        </authorList>
    </citation>
    <scope>NUCLEOTIDE SEQUENCE [LARGE SCALE GENOMIC DNA]</scope>
    <source>
        <strain evidence="2 3">CBS 117618</strain>
    </source>
</reference>
<dbReference type="Proteomes" id="UP000326532">
    <property type="component" value="Unassembled WGS sequence"/>
</dbReference>
<keyword evidence="1" id="KW-0472">Membrane</keyword>
<dbReference type="VEuPathDB" id="FungiDB:BDV34DRAFT_113510"/>
<sequence length="128" mass="14568">MNGMGQPLSYAPRIVWYLHGYDWMEMGAFHDAHYYFLSVNGLNLVTAIGLPYLREALCCFRFLVYVLAMTTSSYRKVFDTPSIILLVVSGILLAAFPVWINCLDKNSKTCADQLWRHASFTSICTPFP</sequence>
<protein>
    <submittedName>
        <fullName evidence="2">Uncharacterized protein</fullName>
    </submittedName>
</protein>
<feature type="transmembrane region" description="Helical" evidence="1">
    <location>
        <begin position="83"/>
        <end position="100"/>
    </location>
</feature>
<gene>
    <name evidence="2" type="ORF">BDV34DRAFT_113510</name>
</gene>
<keyword evidence="3" id="KW-1185">Reference proteome</keyword>
<proteinExistence type="predicted"/>
<dbReference type="EMBL" id="ML734977">
    <property type="protein sequence ID" value="KAB8204743.1"/>
    <property type="molecule type" value="Genomic_DNA"/>
</dbReference>
<feature type="transmembrane region" description="Helical" evidence="1">
    <location>
        <begin position="32"/>
        <end position="53"/>
    </location>
</feature>
<evidence type="ECO:0000313" key="3">
    <source>
        <dbReference type="Proteomes" id="UP000326532"/>
    </source>
</evidence>
<name>A0A5N6DJQ8_ASPPA</name>
<keyword evidence="1" id="KW-1133">Transmembrane helix</keyword>
<dbReference type="AlphaFoldDB" id="A0A5N6DJQ8"/>